<accession>A0A8J8NTN3</accession>
<name>A0A8J8NTN3_HALGN</name>
<keyword evidence="4" id="KW-1185">Reference proteome</keyword>
<dbReference type="OrthoDB" id="2104337at2759"/>
<sequence>MRTLSYLEQSSDTGSSSFDTYKTEGYQSQEPVKGYLTRDDTVKGIFPNNEFLIERRGFYGQCERERALLFMEDVKTEECGVAESLPTQDFCQNKISPEKNAYNFAISMNGTDFSSLTKIYLGTQRKFSLNNNHTELALSDDQKSTFLSSTFDPANCQCDNLLLESHYTVYYSDVGETQNTSFKIDNITIDLVYGQLTPTGGCDTKIALSRKSSWTFKQRIFSRKNSGGPGYIKGNKVLTGATVVGENNTYVNMSTEPFKLRGADNQGTCYFIKQSLSNAQNVTDYKIEKPSEDLYYDDPELLFADSTIYGCRLSLTRQELRDFCENKKWQNLMLFQNLQQLDVIGRFGNADPHLIKDWTEAIFDSDKAAGETFIWDNAAGTCTFPSSYVLKIFYSKINTKRNPQYQIIRVQHQAEQYVGNAWTFKKSNFTTKQDFSAILSVQFYETEQTPTLYTPKTPNPLKPLPRNILYPFYVYGGASFTQILSSIAMVCAVAGILI</sequence>
<feature type="region of interest" description="Disordered" evidence="1">
    <location>
        <begin position="1"/>
        <end position="23"/>
    </location>
</feature>
<dbReference type="InterPro" id="IPR040354">
    <property type="entry name" value="TCTN1-3"/>
</dbReference>
<evidence type="ECO:0000313" key="4">
    <source>
        <dbReference type="Proteomes" id="UP000785679"/>
    </source>
</evidence>
<protein>
    <recommendedName>
        <fullName evidence="5">Tectonic domain-containing protein</fullName>
    </recommendedName>
</protein>
<evidence type="ECO:0008006" key="5">
    <source>
        <dbReference type="Google" id="ProtNLM"/>
    </source>
</evidence>
<keyword evidence="2" id="KW-0472">Membrane</keyword>
<feature type="transmembrane region" description="Helical" evidence="2">
    <location>
        <begin position="472"/>
        <end position="497"/>
    </location>
</feature>
<keyword evidence="2" id="KW-1133">Transmembrane helix</keyword>
<dbReference type="Proteomes" id="UP000785679">
    <property type="component" value="Unassembled WGS sequence"/>
</dbReference>
<evidence type="ECO:0000256" key="1">
    <source>
        <dbReference type="SAM" id="MobiDB-lite"/>
    </source>
</evidence>
<dbReference type="EMBL" id="RRYP01006011">
    <property type="protein sequence ID" value="TNV81556.1"/>
    <property type="molecule type" value="Genomic_DNA"/>
</dbReference>
<dbReference type="AlphaFoldDB" id="A0A8J8NTN3"/>
<keyword evidence="2" id="KW-0812">Transmembrane</keyword>
<dbReference type="PANTHER" id="PTHR14611:SF2">
    <property type="entry name" value="TECTONIC"/>
    <property type="match status" value="1"/>
</dbReference>
<comment type="caution">
    <text evidence="3">The sequence shown here is derived from an EMBL/GenBank/DDBJ whole genome shotgun (WGS) entry which is preliminary data.</text>
</comment>
<proteinExistence type="predicted"/>
<dbReference type="PANTHER" id="PTHR14611">
    <property type="entry name" value="TECTONIC FAMILY MEMBER"/>
    <property type="match status" value="1"/>
</dbReference>
<reference evidence="3" key="1">
    <citation type="submission" date="2019-06" db="EMBL/GenBank/DDBJ databases">
        <authorList>
            <person name="Zheng W."/>
        </authorList>
    </citation>
    <scope>NUCLEOTIDE SEQUENCE</scope>
    <source>
        <strain evidence="3">QDHG01</strain>
    </source>
</reference>
<evidence type="ECO:0000256" key="2">
    <source>
        <dbReference type="SAM" id="Phobius"/>
    </source>
</evidence>
<organism evidence="3 4">
    <name type="scientific">Halteria grandinella</name>
    <dbReference type="NCBI Taxonomy" id="5974"/>
    <lineage>
        <taxon>Eukaryota</taxon>
        <taxon>Sar</taxon>
        <taxon>Alveolata</taxon>
        <taxon>Ciliophora</taxon>
        <taxon>Intramacronucleata</taxon>
        <taxon>Spirotrichea</taxon>
        <taxon>Stichotrichia</taxon>
        <taxon>Sporadotrichida</taxon>
        <taxon>Halteriidae</taxon>
        <taxon>Halteria</taxon>
    </lineage>
</organism>
<evidence type="ECO:0000313" key="3">
    <source>
        <dbReference type="EMBL" id="TNV81556.1"/>
    </source>
</evidence>
<gene>
    <name evidence="3" type="ORF">FGO68_gene15939</name>
</gene>